<feature type="compositionally biased region" description="Low complexity" evidence="1">
    <location>
        <begin position="17"/>
        <end position="28"/>
    </location>
</feature>
<dbReference type="PIRSF" id="PIRSF002849">
    <property type="entry name" value="AAA_ATPase_chaperone_MoxR_prd"/>
    <property type="match status" value="1"/>
</dbReference>
<dbReference type="Gene3D" id="1.10.8.80">
    <property type="entry name" value="Magnesium chelatase subunit I, C-Terminal domain"/>
    <property type="match status" value="1"/>
</dbReference>
<keyword evidence="4" id="KW-1185">Reference proteome</keyword>
<feature type="region of interest" description="Disordered" evidence="1">
    <location>
        <begin position="1"/>
        <end position="30"/>
    </location>
</feature>
<dbReference type="InterPro" id="IPR003593">
    <property type="entry name" value="AAA+_ATPase"/>
</dbReference>
<comment type="caution">
    <text evidence="3">The sequence shown here is derived from an EMBL/GenBank/DDBJ whole genome shotgun (WGS) entry which is preliminary data.</text>
</comment>
<dbReference type="SMART" id="SM00382">
    <property type="entry name" value="AAA"/>
    <property type="match status" value="1"/>
</dbReference>
<evidence type="ECO:0000259" key="2">
    <source>
        <dbReference type="SMART" id="SM00382"/>
    </source>
</evidence>
<reference evidence="3 4" key="1">
    <citation type="submission" date="2013-04" db="EMBL/GenBank/DDBJ databases">
        <title>The genome sequencing project of 58 acetic acid bacteria.</title>
        <authorList>
            <person name="Okamoto-Kainuma A."/>
            <person name="Ishikawa M."/>
            <person name="Umino S."/>
            <person name="Koizumi Y."/>
            <person name="Shiwa Y."/>
            <person name="Yoshikawa H."/>
            <person name="Matsutani M."/>
            <person name="Matsushita K."/>
        </authorList>
    </citation>
    <scope>NUCLEOTIDE SEQUENCE [LARGE SCALE GENOMIC DNA]</scope>
    <source>
        <strain evidence="3 4">NBRC 106555</strain>
    </source>
</reference>
<dbReference type="InterPro" id="IPR027417">
    <property type="entry name" value="P-loop_NTPase"/>
</dbReference>
<dbReference type="InterPro" id="IPR050764">
    <property type="entry name" value="CbbQ/NirQ/NorQ/GpvN"/>
</dbReference>
<dbReference type="SUPFAM" id="SSF52540">
    <property type="entry name" value="P-loop containing nucleoside triphosphate hydrolases"/>
    <property type="match status" value="1"/>
</dbReference>
<evidence type="ECO:0000313" key="4">
    <source>
        <dbReference type="Proteomes" id="UP001062632"/>
    </source>
</evidence>
<dbReference type="CDD" id="cd00009">
    <property type="entry name" value="AAA"/>
    <property type="match status" value="1"/>
</dbReference>
<dbReference type="InterPro" id="IPR041628">
    <property type="entry name" value="ChlI/MoxR_AAA_lid"/>
</dbReference>
<dbReference type="PANTHER" id="PTHR42759:SF1">
    <property type="entry name" value="MAGNESIUM-CHELATASE SUBUNIT CHLD"/>
    <property type="match status" value="1"/>
</dbReference>
<dbReference type="EMBL" id="BAQC01000003">
    <property type="protein sequence ID" value="GBR50599.1"/>
    <property type="molecule type" value="Genomic_DNA"/>
</dbReference>
<proteinExistence type="predicted"/>
<dbReference type="Gene3D" id="3.40.50.300">
    <property type="entry name" value="P-loop containing nucleotide triphosphate hydrolases"/>
    <property type="match status" value="1"/>
</dbReference>
<dbReference type="RefSeq" id="WP_373317483.1">
    <property type="nucleotide sequence ID" value="NZ_BAQC01000003.1"/>
</dbReference>
<dbReference type="Pfam" id="PF07726">
    <property type="entry name" value="AAA_3"/>
    <property type="match status" value="1"/>
</dbReference>
<dbReference type="PANTHER" id="PTHR42759">
    <property type="entry name" value="MOXR FAMILY PROTEIN"/>
    <property type="match status" value="1"/>
</dbReference>
<evidence type="ECO:0000313" key="3">
    <source>
        <dbReference type="EMBL" id="GBR50599.1"/>
    </source>
</evidence>
<organism evidence="3 4">
    <name type="scientific">Neokomagataea thailandica NBRC 106555</name>
    <dbReference type="NCBI Taxonomy" id="1223520"/>
    <lineage>
        <taxon>Bacteria</taxon>
        <taxon>Pseudomonadati</taxon>
        <taxon>Pseudomonadota</taxon>
        <taxon>Alphaproteobacteria</taxon>
        <taxon>Acetobacterales</taxon>
        <taxon>Acetobacteraceae</taxon>
        <taxon>Neokomagataea</taxon>
    </lineage>
</organism>
<evidence type="ECO:0000256" key="1">
    <source>
        <dbReference type="SAM" id="MobiDB-lite"/>
    </source>
</evidence>
<sequence>MSEQNDATSAMHPAMNASSHTPPTASSSDITQHVETLAPRIAAAQSAISDIVLGQEKVIEQVLITILSGGHALLMGAPGLGKTLLVNTASTVLGLNASRIQFTPDLMPSDITGAEILEQDAEGRRSFRFLPGPIFGQLVLADEINRASPRTQSALLQAMAEHYITQAGKNYPLPKPFHVLATQNPVEQEGTYPLPEAQLDRFMLRITLDYPPRDAERLMLLQTTGAVQKQAEQIFTMNDLISAQQLVRQLPVGDRIVDAILALIRSLRPEDASSSQATRDAITYGPGPRAAQALMIATRARALLTGRLSPSLEDVAALAEPVLAHRIGLDFSARARGADISALVRQQIEAVL</sequence>
<dbReference type="Proteomes" id="UP001062632">
    <property type="component" value="Unassembled WGS sequence"/>
</dbReference>
<dbReference type="InterPro" id="IPR011703">
    <property type="entry name" value="ATPase_AAA-3"/>
</dbReference>
<accession>A0ABQ0QMM1</accession>
<gene>
    <name evidence="3" type="ORF">AA106555_0269</name>
</gene>
<protein>
    <submittedName>
        <fullName evidence="3">MoxR family transcriptional regulator</fullName>
    </submittedName>
</protein>
<name>A0ABQ0QMM1_9PROT</name>
<feature type="domain" description="AAA+ ATPase" evidence="2">
    <location>
        <begin position="68"/>
        <end position="212"/>
    </location>
</feature>
<dbReference type="Pfam" id="PF17863">
    <property type="entry name" value="AAA_lid_2"/>
    <property type="match status" value="1"/>
</dbReference>